<feature type="disulfide bond" evidence="6">
    <location>
        <begin position="141"/>
        <end position="157"/>
    </location>
</feature>
<gene>
    <name evidence="8" type="primary">LOC115355200</name>
</gene>
<organism evidence="8 9">
    <name type="scientific">Myripristis murdjan</name>
    <name type="common">pinecone soldierfish</name>
    <dbReference type="NCBI Taxonomy" id="586833"/>
    <lineage>
        <taxon>Eukaryota</taxon>
        <taxon>Metazoa</taxon>
        <taxon>Chordata</taxon>
        <taxon>Craniata</taxon>
        <taxon>Vertebrata</taxon>
        <taxon>Euteleostomi</taxon>
        <taxon>Actinopterygii</taxon>
        <taxon>Neopterygii</taxon>
        <taxon>Teleostei</taxon>
        <taxon>Neoteleostei</taxon>
        <taxon>Acanthomorphata</taxon>
        <taxon>Holocentriformes</taxon>
        <taxon>Holocentridae</taxon>
        <taxon>Myripristis</taxon>
    </lineage>
</organism>
<keyword evidence="6" id="KW-1015">Disulfide bond</keyword>
<feature type="transmembrane region" description="Helical" evidence="7">
    <location>
        <begin position="45"/>
        <end position="67"/>
    </location>
</feature>
<dbReference type="Proteomes" id="UP000472263">
    <property type="component" value="Chromosome 23"/>
</dbReference>
<dbReference type="OrthoDB" id="5982705at2759"/>
<keyword evidence="4 7" id="KW-1133">Transmembrane helix</keyword>
<dbReference type="InterPro" id="IPR008952">
    <property type="entry name" value="Tetraspanin_EC2_sf"/>
</dbReference>
<evidence type="ECO:0000313" key="9">
    <source>
        <dbReference type="Proteomes" id="UP000472263"/>
    </source>
</evidence>
<reference evidence="8" key="1">
    <citation type="submission" date="2019-06" db="EMBL/GenBank/DDBJ databases">
        <authorList>
            <consortium name="Wellcome Sanger Institute Data Sharing"/>
        </authorList>
    </citation>
    <scope>NUCLEOTIDE SEQUENCE [LARGE SCALE GENOMIC DNA]</scope>
</reference>
<feature type="transmembrane region" description="Helical" evidence="7">
    <location>
        <begin position="201"/>
        <end position="227"/>
    </location>
</feature>
<dbReference type="SUPFAM" id="SSF48652">
    <property type="entry name" value="Tetraspanin"/>
    <property type="match status" value="1"/>
</dbReference>
<dbReference type="PANTHER" id="PTHR19282:SF544">
    <property type="entry name" value="TETRASPANIN"/>
    <property type="match status" value="1"/>
</dbReference>
<evidence type="ECO:0000256" key="3">
    <source>
        <dbReference type="ARBA" id="ARBA00022692"/>
    </source>
</evidence>
<evidence type="ECO:0000256" key="6">
    <source>
        <dbReference type="PIRSR" id="PIRSR002419-1"/>
    </source>
</evidence>
<accession>A0A667XRQ5</accession>
<dbReference type="InterPro" id="IPR018499">
    <property type="entry name" value="Tetraspanin/Peripherin"/>
</dbReference>
<evidence type="ECO:0000313" key="8">
    <source>
        <dbReference type="Ensembl" id="ENSMMDP00005014734.1"/>
    </source>
</evidence>
<feature type="transmembrane region" description="Helical" evidence="7">
    <location>
        <begin position="79"/>
        <end position="99"/>
    </location>
</feature>
<dbReference type="GeneID" id="115355200"/>
<dbReference type="InterPro" id="IPR000301">
    <property type="entry name" value="Tetraspanin_animals"/>
</dbReference>
<dbReference type="PANTHER" id="PTHR19282">
    <property type="entry name" value="TETRASPANIN"/>
    <property type="match status" value="1"/>
</dbReference>
<dbReference type="RefSeq" id="XP_029901772.1">
    <property type="nucleotide sequence ID" value="XM_030045912.1"/>
</dbReference>
<dbReference type="InParanoid" id="A0A667XRQ5"/>
<reference evidence="8" key="2">
    <citation type="submission" date="2025-08" db="UniProtKB">
        <authorList>
            <consortium name="Ensembl"/>
        </authorList>
    </citation>
    <scope>IDENTIFICATION</scope>
</reference>
<dbReference type="PIRSF" id="PIRSF002419">
    <property type="entry name" value="Tetraspanin"/>
    <property type="match status" value="1"/>
</dbReference>
<reference evidence="8" key="3">
    <citation type="submission" date="2025-09" db="UniProtKB">
        <authorList>
            <consortium name="Ensembl"/>
        </authorList>
    </citation>
    <scope>IDENTIFICATION</scope>
</reference>
<proteinExistence type="inferred from homology"/>
<protein>
    <recommendedName>
        <fullName evidence="7">Tetraspanin</fullName>
    </recommendedName>
</protein>
<dbReference type="PRINTS" id="PR00259">
    <property type="entry name" value="TMFOUR"/>
</dbReference>
<dbReference type="GO" id="GO:0005886">
    <property type="term" value="C:plasma membrane"/>
    <property type="evidence" value="ECO:0007669"/>
    <property type="project" value="TreeGrafter"/>
</dbReference>
<comment type="similarity">
    <text evidence="2 7">Belongs to the tetraspanin (TM4SF) family.</text>
</comment>
<evidence type="ECO:0000256" key="2">
    <source>
        <dbReference type="ARBA" id="ARBA00006840"/>
    </source>
</evidence>
<evidence type="ECO:0000256" key="7">
    <source>
        <dbReference type="RuleBase" id="RU361218"/>
    </source>
</evidence>
<dbReference type="Pfam" id="PF00335">
    <property type="entry name" value="Tetraspanin"/>
    <property type="match status" value="1"/>
</dbReference>
<feature type="transmembrane region" description="Helical" evidence="7">
    <location>
        <begin position="12"/>
        <end position="33"/>
    </location>
</feature>
<comment type="subcellular location">
    <subcellularLocation>
        <location evidence="1 7">Membrane</location>
        <topology evidence="1 7">Multi-pass membrane protein</topology>
    </subcellularLocation>
</comment>
<evidence type="ECO:0000256" key="4">
    <source>
        <dbReference type="ARBA" id="ARBA00022989"/>
    </source>
</evidence>
<keyword evidence="3 7" id="KW-0812">Transmembrane</keyword>
<dbReference type="Ensembl" id="ENSMMDT00005015137.1">
    <property type="protein sequence ID" value="ENSMMDP00005014734.1"/>
    <property type="gene ID" value="ENSMMDG00005007538.1"/>
</dbReference>
<sequence>MAQVNACLKRLFVGFNVFFAIVGGVIIALTPLFRTSVTTSQNANVWAGLIIIGALGTVTMVIAIVGACGAHKESKGAMIVFLVFMVIGSLVLLRFTLLITSQRINLEGNVKEYLQGFLPLDEASEEVQTEFNSLQEMSHCCGVFSYTDWRADIPKSCVCRPEDEIEGLCQRVGHKVMESHSGSEIYSQPCFPIILNEVVTIVNVLLGVVASLAALAVMGMALSSAIIHQMRSAPSRPVVMLQVPTTLFAPQLPKYQELYNSPAH</sequence>
<evidence type="ECO:0000256" key="5">
    <source>
        <dbReference type="ARBA" id="ARBA00023136"/>
    </source>
</evidence>
<name>A0A667XRQ5_9TELE</name>
<keyword evidence="9" id="KW-1185">Reference proteome</keyword>
<dbReference type="AlphaFoldDB" id="A0A667XRQ5"/>
<evidence type="ECO:0000256" key="1">
    <source>
        <dbReference type="ARBA" id="ARBA00004141"/>
    </source>
</evidence>
<dbReference type="Gene3D" id="1.10.1450.10">
    <property type="entry name" value="Tetraspanin"/>
    <property type="match status" value="1"/>
</dbReference>
<keyword evidence="5 7" id="KW-0472">Membrane</keyword>
<dbReference type="GeneTree" id="ENSGT00940000165843"/>